<sequence>MMDVATVNADDAAERSPPFCSVEAATPPSPLDCNSTQRDNNTSAVHLATPHLTNSHGAPHPLSRRRRIKTTRSLETSRYASTATSPYPHLLLLPPLSLLLLHSDLVRSPPPMAIAAPPPPPPQRTDMPAAADLPPPPPTLAIPLPETTRRPRRRTREVSSRYLSSTTPGPVPSSPRLSTSSSRTPSPRAHRPRAATPFANENHPPPPPPPSTASRRRAVLKLFDDGSGGANPRASVSVSAAAAAAAGTPRALHRSTSGPAAAAASTARRGYPRMPTPARAASCPSSSSAAAADDAASCCSSDTGSTFTDLSEVDGIALPAAPCESPPLLGPASCRGGRLSSELRSSVPESGGSVRALNPLCYRSLNSALSGCPAPAGKAAVNAARPPQPHGVKAAESKKVAMIGGRKVPGKQEDVHQLRMLENSYLQYRFMNARAEAVARAKASVAEKSLFGLEERIAGLRVSVAEKRMEVERMRREQTFRSVVDAQVQHLDQWCDLEGDHSSSLTGLTSALYNSSLRLPVIGNVRANSEEITEVLNSSVQLLEPVSFCVKSFLPKVQEVKDVAAKLAQVIASERVVIEECGNLLYQAQNLQMREYSLRSQVMQLKQQDEPK</sequence>
<feature type="compositionally biased region" description="Pro residues" evidence="2">
    <location>
        <begin position="111"/>
        <end position="123"/>
    </location>
</feature>
<dbReference type="HOGENOM" id="CLU_043350_0_0_1"/>
<dbReference type="InterPro" id="IPR007573">
    <property type="entry name" value="QWRF"/>
</dbReference>
<feature type="compositionally biased region" description="Low complexity" evidence="2">
    <location>
        <begin position="254"/>
        <end position="269"/>
    </location>
</feature>
<reference evidence="3" key="2">
    <citation type="submission" date="2018-05" db="EMBL/GenBank/DDBJ databases">
        <title>OmerRS3 (Oryza meridionalis Reference Sequence Version 3).</title>
        <authorList>
            <person name="Zhang J."/>
            <person name="Kudrna D."/>
            <person name="Lee S."/>
            <person name="Talag J."/>
            <person name="Welchert J."/>
            <person name="Wing R.A."/>
        </authorList>
    </citation>
    <scope>NUCLEOTIDE SEQUENCE [LARGE SCALE GENOMIC DNA]</scope>
    <source>
        <strain evidence="3">cv. OR44</strain>
    </source>
</reference>
<proteinExistence type="inferred from homology"/>
<dbReference type="GO" id="GO:0005737">
    <property type="term" value="C:cytoplasm"/>
    <property type="evidence" value="ECO:0007669"/>
    <property type="project" value="TreeGrafter"/>
</dbReference>
<feature type="compositionally biased region" description="Polar residues" evidence="2">
    <location>
        <begin position="71"/>
        <end position="81"/>
    </location>
</feature>
<dbReference type="STRING" id="40149.A0A0E0EQA7"/>
<dbReference type="GO" id="GO:0008017">
    <property type="term" value="F:microtubule binding"/>
    <property type="evidence" value="ECO:0007669"/>
    <property type="project" value="TreeGrafter"/>
</dbReference>
<dbReference type="eggNOG" id="ENOG502R98H">
    <property type="taxonomic scope" value="Eukaryota"/>
</dbReference>
<keyword evidence="4" id="KW-1185">Reference proteome</keyword>
<feature type="compositionally biased region" description="Low complexity" evidence="2">
    <location>
        <begin position="276"/>
        <end position="285"/>
    </location>
</feature>
<dbReference type="Gramene" id="OMERI09G02990.1">
    <property type="protein sequence ID" value="OMERI09G02990.1"/>
    <property type="gene ID" value="OMERI09G02990"/>
</dbReference>
<feature type="region of interest" description="Disordered" evidence="2">
    <location>
        <begin position="111"/>
        <end position="214"/>
    </location>
</feature>
<comment type="similarity">
    <text evidence="1">Belongs to the QWRF family.</text>
</comment>
<feature type="region of interest" description="Disordered" evidence="2">
    <location>
        <begin position="248"/>
        <end position="285"/>
    </location>
</feature>
<reference evidence="3" key="1">
    <citation type="submission" date="2015-04" db="UniProtKB">
        <authorList>
            <consortium name="EnsemblPlants"/>
        </authorList>
    </citation>
    <scope>IDENTIFICATION</scope>
</reference>
<accession>A0A0E0EQA7</accession>
<dbReference type="GO" id="GO:0005880">
    <property type="term" value="C:nuclear microtubule"/>
    <property type="evidence" value="ECO:0007669"/>
    <property type="project" value="TreeGrafter"/>
</dbReference>
<dbReference type="AlphaFoldDB" id="A0A0E0EQA7"/>
<feature type="compositionally biased region" description="Low complexity" evidence="2">
    <location>
        <begin position="164"/>
        <end position="187"/>
    </location>
</feature>
<name>A0A0E0EQA7_9ORYZ</name>
<dbReference type="EnsemblPlants" id="OMERI09G02990.1">
    <property type="protein sequence ID" value="OMERI09G02990.1"/>
    <property type="gene ID" value="OMERI09G02990"/>
</dbReference>
<evidence type="ECO:0000313" key="4">
    <source>
        <dbReference type="Proteomes" id="UP000008021"/>
    </source>
</evidence>
<protein>
    <submittedName>
        <fullName evidence="3">Uncharacterized protein</fullName>
    </submittedName>
</protein>
<dbReference type="Proteomes" id="UP000008021">
    <property type="component" value="Chromosome 9"/>
</dbReference>
<evidence type="ECO:0000256" key="1">
    <source>
        <dbReference type="ARBA" id="ARBA00010016"/>
    </source>
</evidence>
<organism evidence="3">
    <name type="scientific">Oryza meridionalis</name>
    <dbReference type="NCBI Taxonomy" id="40149"/>
    <lineage>
        <taxon>Eukaryota</taxon>
        <taxon>Viridiplantae</taxon>
        <taxon>Streptophyta</taxon>
        <taxon>Embryophyta</taxon>
        <taxon>Tracheophyta</taxon>
        <taxon>Spermatophyta</taxon>
        <taxon>Magnoliopsida</taxon>
        <taxon>Liliopsida</taxon>
        <taxon>Poales</taxon>
        <taxon>Poaceae</taxon>
        <taxon>BOP clade</taxon>
        <taxon>Oryzoideae</taxon>
        <taxon>Oryzeae</taxon>
        <taxon>Oryzinae</taxon>
        <taxon>Oryza</taxon>
    </lineage>
</organism>
<dbReference type="PANTHER" id="PTHR31807:SF6">
    <property type="entry name" value="PROTEIN ENDOSPERM DEFECTIVE 1-RELATED"/>
    <property type="match status" value="1"/>
</dbReference>
<evidence type="ECO:0000313" key="3">
    <source>
        <dbReference type="EnsemblPlants" id="OMERI09G02990.1"/>
    </source>
</evidence>
<evidence type="ECO:0000256" key="2">
    <source>
        <dbReference type="SAM" id="MobiDB-lite"/>
    </source>
</evidence>
<feature type="region of interest" description="Disordered" evidence="2">
    <location>
        <begin position="1"/>
        <end position="24"/>
    </location>
</feature>
<dbReference type="GO" id="GO:0051225">
    <property type="term" value="P:spindle assembly"/>
    <property type="evidence" value="ECO:0007669"/>
    <property type="project" value="TreeGrafter"/>
</dbReference>
<feature type="region of interest" description="Disordered" evidence="2">
    <location>
        <begin position="50"/>
        <end position="81"/>
    </location>
</feature>
<dbReference type="PANTHER" id="PTHR31807">
    <property type="entry name" value="AUGMIN FAMILY MEMBER"/>
    <property type="match status" value="1"/>
</dbReference>
<dbReference type="Pfam" id="PF04484">
    <property type="entry name" value="QWRF"/>
    <property type="match status" value="1"/>
</dbReference>